<keyword evidence="4" id="KW-0732">Signal</keyword>
<dbReference type="Proteomes" id="UP000555728">
    <property type="component" value="Unassembled WGS sequence"/>
</dbReference>
<gene>
    <name evidence="5" type="ORF">GGD88_000198</name>
</gene>
<protein>
    <submittedName>
        <fullName evidence="5">Multiple sugar transport system substrate-binding protein</fullName>
    </submittedName>
</protein>
<keyword evidence="3" id="KW-0813">Transport</keyword>
<evidence type="ECO:0000256" key="4">
    <source>
        <dbReference type="ARBA" id="ARBA00022729"/>
    </source>
</evidence>
<keyword evidence="5" id="KW-0762">Sugar transport</keyword>
<evidence type="ECO:0000256" key="2">
    <source>
        <dbReference type="ARBA" id="ARBA00008520"/>
    </source>
</evidence>
<reference evidence="5 6" key="1">
    <citation type="submission" date="2020-08" db="EMBL/GenBank/DDBJ databases">
        <title>Genome sequencing of Purple Non-Sulfur Bacteria from various extreme environments.</title>
        <authorList>
            <person name="Mayer M."/>
        </authorList>
    </citation>
    <scope>NUCLEOTIDE SEQUENCE [LARGE SCALE GENOMIC DNA]</scope>
    <source>
        <strain evidence="5 6">JA135</strain>
    </source>
</reference>
<dbReference type="RefSeq" id="WP_184430960.1">
    <property type="nucleotide sequence ID" value="NZ_JACIGI010000001.1"/>
</dbReference>
<comment type="similarity">
    <text evidence="2">Belongs to the bacterial solute-binding protein 1 family.</text>
</comment>
<dbReference type="InterPro" id="IPR006059">
    <property type="entry name" value="SBP"/>
</dbReference>
<dbReference type="GO" id="GO:0042597">
    <property type="term" value="C:periplasmic space"/>
    <property type="evidence" value="ECO:0007669"/>
    <property type="project" value="UniProtKB-SubCell"/>
</dbReference>
<dbReference type="InterPro" id="IPR006311">
    <property type="entry name" value="TAT_signal"/>
</dbReference>
<evidence type="ECO:0000313" key="6">
    <source>
        <dbReference type="Proteomes" id="UP000555728"/>
    </source>
</evidence>
<dbReference type="PANTHER" id="PTHR43649">
    <property type="entry name" value="ARABINOSE-BINDING PROTEIN-RELATED"/>
    <property type="match status" value="1"/>
</dbReference>
<dbReference type="Gene3D" id="3.40.190.10">
    <property type="entry name" value="Periplasmic binding protein-like II"/>
    <property type="match status" value="1"/>
</dbReference>
<sequence length="483" mass="51037">MTVIGRRRLLGLAAGAAVLGGAPRWAQGQPSGTAPLSALGTDPPEPGIKLRFWTTERGADRVTVIRYLLDVQAAFAGQPPVVIETVAEEDVVARLRAAHDPASRIPIPHLVNTGADTLLALDTLGLLSRDGHRVVQTLGDATFETGALAALRRPDGRLAAIPFHGWPQIVWARRDWLADSLGQPVPQTVDALRRAAHRLHDPAAGRRGIILGTTGDFYTQQCFMMIARAYGAGTVGPDGAPQLDTPAMVAALEAYADLARAAGPGALTWRARDYYLQGRAAFLVYSTFLMDDLAVPAVAQDSLTGAHFPDLDGAPFDPLLVEKTAPIATLGGAAPGAIGAFSSINGLGLTGVGDPAERLAARSLALFLFRRDAYIAWLHMAPGGMIPLVRGILETDAFMRDRLGVFRAFGRDVTRRFGAALRVPSTASTVVAEAAGRPYADPRAGLLYAERVLGRMVARVLAGETAPRAAARAAQAEARALLE</sequence>
<dbReference type="PROSITE" id="PS51318">
    <property type="entry name" value="TAT"/>
    <property type="match status" value="1"/>
</dbReference>
<comment type="caution">
    <text evidence="5">The sequence shown here is derived from an EMBL/GenBank/DDBJ whole genome shotgun (WGS) entry which is preliminary data.</text>
</comment>
<keyword evidence="6" id="KW-1185">Reference proteome</keyword>
<dbReference type="InterPro" id="IPR050490">
    <property type="entry name" value="Bact_solute-bd_prot1"/>
</dbReference>
<evidence type="ECO:0000256" key="3">
    <source>
        <dbReference type="ARBA" id="ARBA00022448"/>
    </source>
</evidence>
<name>A0A7W6WJH2_9PROT</name>
<dbReference type="Pfam" id="PF01547">
    <property type="entry name" value="SBP_bac_1"/>
    <property type="match status" value="1"/>
</dbReference>
<dbReference type="PANTHER" id="PTHR43649:SF34">
    <property type="entry name" value="ABC TRANSPORTER PERIPLASMIC-BINDING PROTEIN YCJN-RELATED"/>
    <property type="match status" value="1"/>
</dbReference>
<accession>A0A7W6WJH2</accession>
<proteinExistence type="inferred from homology"/>
<comment type="subcellular location">
    <subcellularLocation>
        <location evidence="1">Periplasm</location>
    </subcellularLocation>
</comment>
<organism evidence="5 6">
    <name type="scientific">Roseospira goensis</name>
    <dbReference type="NCBI Taxonomy" id="391922"/>
    <lineage>
        <taxon>Bacteria</taxon>
        <taxon>Pseudomonadati</taxon>
        <taxon>Pseudomonadota</taxon>
        <taxon>Alphaproteobacteria</taxon>
        <taxon>Rhodospirillales</taxon>
        <taxon>Rhodospirillaceae</taxon>
        <taxon>Roseospira</taxon>
    </lineage>
</organism>
<dbReference type="SUPFAM" id="SSF53850">
    <property type="entry name" value="Periplasmic binding protein-like II"/>
    <property type="match status" value="1"/>
</dbReference>
<dbReference type="AlphaFoldDB" id="A0A7W6WJH2"/>
<evidence type="ECO:0000313" key="5">
    <source>
        <dbReference type="EMBL" id="MBB4284492.1"/>
    </source>
</evidence>
<dbReference type="EMBL" id="JACIGI010000001">
    <property type="protein sequence ID" value="MBB4284492.1"/>
    <property type="molecule type" value="Genomic_DNA"/>
</dbReference>
<evidence type="ECO:0000256" key="1">
    <source>
        <dbReference type="ARBA" id="ARBA00004418"/>
    </source>
</evidence>